<dbReference type="InterPro" id="IPR023352">
    <property type="entry name" value="MAPEG-like_dom_sf"/>
</dbReference>
<feature type="transmembrane region" description="Helical" evidence="5">
    <location>
        <begin position="36"/>
        <end position="57"/>
    </location>
</feature>
<protein>
    <recommendedName>
        <fullName evidence="8">MAPEG family protein</fullName>
    </recommendedName>
</protein>
<keyword evidence="4 5" id="KW-0472">Membrane</keyword>
<evidence type="ECO:0000256" key="4">
    <source>
        <dbReference type="ARBA" id="ARBA00023136"/>
    </source>
</evidence>
<reference evidence="6" key="1">
    <citation type="journal article" date="2014" name="Int. J. Syst. Evol. Microbiol.">
        <title>Complete genome sequence of Corynebacterium casei LMG S-19264T (=DSM 44701T), isolated from a smear-ripened cheese.</title>
        <authorList>
            <consortium name="US DOE Joint Genome Institute (JGI-PGF)"/>
            <person name="Walter F."/>
            <person name="Albersmeier A."/>
            <person name="Kalinowski J."/>
            <person name="Ruckert C."/>
        </authorList>
    </citation>
    <scope>NUCLEOTIDE SEQUENCE</scope>
    <source>
        <strain evidence="6">CGMCC 1.6293</strain>
    </source>
</reference>
<dbReference type="RefSeq" id="WP_051630236.1">
    <property type="nucleotide sequence ID" value="NZ_BMLF01000001.1"/>
</dbReference>
<dbReference type="EMBL" id="BMLF01000001">
    <property type="protein sequence ID" value="GGL85952.1"/>
    <property type="molecule type" value="Genomic_DNA"/>
</dbReference>
<sequence length="167" mass="17760">MGKRPVILLGMALGLLWGVGLLWAGARVFLPVPPPMVLAMALFPAGLVTCVMIGRLAQRRFFDDTIIDGSPFAPGSAAAIDQAVLRNTVEQVTLALLVWPVAGYALGPGVVLALGLGFAIARVLFWVGYHMAPPLRAFGFAASFYPTVLAAFWVLWRLLGGTFALPL</sequence>
<comment type="caution">
    <text evidence="6">The sequence shown here is derived from an EMBL/GenBank/DDBJ whole genome shotgun (WGS) entry which is preliminary data.</text>
</comment>
<keyword evidence="2 5" id="KW-0812">Transmembrane</keyword>
<keyword evidence="3 5" id="KW-1133">Transmembrane helix</keyword>
<dbReference type="InterPro" id="IPR001129">
    <property type="entry name" value="Membr-assoc_MAPEG"/>
</dbReference>
<keyword evidence="7" id="KW-1185">Reference proteome</keyword>
<evidence type="ECO:0000313" key="7">
    <source>
        <dbReference type="Proteomes" id="UP000649829"/>
    </source>
</evidence>
<feature type="transmembrane region" description="Helical" evidence="5">
    <location>
        <begin position="96"/>
        <end position="125"/>
    </location>
</feature>
<evidence type="ECO:0000256" key="2">
    <source>
        <dbReference type="ARBA" id="ARBA00022692"/>
    </source>
</evidence>
<name>A0A917WB31_9RHOB</name>
<feature type="transmembrane region" description="Helical" evidence="5">
    <location>
        <begin position="7"/>
        <end position="30"/>
    </location>
</feature>
<evidence type="ECO:0008006" key="8">
    <source>
        <dbReference type="Google" id="ProtNLM"/>
    </source>
</evidence>
<evidence type="ECO:0000256" key="5">
    <source>
        <dbReference type="SAM" id="Phobius"/>
    </source>
</evidence>
<dbReference type="Gene3D" id="1.20.120.550">
    <property type="entry name" value="Membrane associated eicosanoid/glutathione metabolism-like domain"/>
    <property type="match status" value="1"/>
</dbReference>
<organism evidence="6 7">
    <name type="scientific">Pseudooceanicola nanhaiensis</name>
    <dbReference type="NCBI Taxonomy" id="375761"/>
    <lineage>
        <taxon>Bacteria</taxon>
        <taxon>Pseudomonadati</taxon>
        <taxon>Pseudomonadota</taxon>
        <taxon>Alphaproteobacteria</taxon>
        <taxon>Rhodobacterales</taxon>
        <taxon>Paracoccaceae</taxon>
        <taxon>Pseudooceanicola</taxon>
    </lineage>
</organism>
<proteinExistence type="predicted"/>
<evidence type="ECO:0000256" key="3">
    <source>
        <dbReference type="ARBA" id="ARBA00022989"/>
    </source>
</evidence>
<comment type="subcellular location">
    <subcellularLocation>
        <location evidence="1">Membrane</location>
    </subcellularLocation>
</comment>
<dbReference type="Pfam" id="PF01124">
    <property type="entry name" value="MAPEG"/>
    <property type="match status" value="1"/>
</dbReference>
<feature type="transmembrane region" description="Helical" evidence="5">
    <location>
        <begin position="137"/>
        <end position="159"/>
    </location>
</feature>
<dbReference type="Proteomes" id="UP000649829">
    <property type="component" value="Unassembled WGS sequence"/>
</dbReference>
<dbReference type="GO" id="GO:0016020">
    <property type="term" value="C:membrane"/>
    <property type="evidence" value="ECO:0007669"/>
    <property type="project" value="UniProtKB-SubCell"/>
</dbReference>
<accession>A0A917WB31</accession>
<dbReference type="AlphaFoldDB" id="A0A917WB31"/>
<evidence type="ECO:0000256" key="1">
    <source>
        <dbReference type="ARBA" id="ARBA00004370"/>
    </source>
</evidence>
<dbReference type="SUPFAM" id="SSF161084">
    <property type="entry name" value="MAPEG domain-like"/>
    <property type="match status" value="1"/>
</dbReference>
<evidence type="ECO:0000313" key="6">
    <source>
        <dbReference type="EMBL" id="GGL85952.1"/>
    </source>
</evidence>
<reference evidence="6" key="2">
    <citation type="submission" date="2020-09" db="EMBL/GenBank/DDBJ databases">
        <authorList>
            <person name="Sun Q."/>
            <person name="Zhou Y."/>
        </authorList>
    </citation>
    <scope>NUCLEOTIDE SEQUENCE</scope>
    <source>
        <strain evidence="6">CGMCC 1.6293</strain>
    </source>
</reference>
<gene>
    <name evidence="6" type="ORF">GCM10011534_04800</name>
</gene>